<proteinExistence type="predicted"/>
<evidence type="ECO:0000256" key="2">
    <source>
        <dbReference type="SAM" id="Phobius"/>
    </source>
</evidence>
<feature type="transmembrane region" description="Helical" evidence="2">
    <location>
        <begin position="147"/>
        <end position="165"/>
    </location>
</feature>
<accession>A0A4S4MZ41</accession>
<dbReference type="Gene3D" id="1.10.510.10">
    <property type="entry name" value="Transferase(Phosphotransferase) domain 1"/>
    <property type="match status" value="1"/>
</dbReference>
<evidence type="ECO:0000256" key="1">
    <source>
        <dbReference type="SAM" id="MobiDB-lite"/>
    </source>
</evidence>
<feature type="compositionally biased region" description="Acidic residues" evidence="1">
    <location>
        <begin position="317"/>
        <end position="327"/>
    </location>
</feature>
<comment type="caution">
    <text evidence="4">The sequence shown here is derived from an EMBL/GenBank/DDBJ whole genome shotgun (WGS) entry which is preliminary data.</text>
</comment>
<evidence type="ECO:0000259" key="3">
    <source>
        <dbReference type="Pfam" id="PF17667"/>
    </source>
</evidence>
<keyword evidence="2" id="KW-1133">Transmembrane helix</keyword>
<dbReference type="InterPro" id="IPR011009">
    <property type="entry name" value="Kinase-like_dom_sf"/>
</dbReference>
<feature type="compositionally biased region" description="Basic and acidic residues" evidence="1">
    <location>
        <begin position="289"/>
        <end position="298"/>
    </location>
</feature>
<keyword evidence="2" id="KW-0472">Membrane</keyword>
<gene>
    <name evidence="4" type="ORF">EUX98_g5509</name>
</gene>
<protein>
    <recommendedName>
        <fullName evidence="3">Fungal-type protein kinase domain-containing protein</fullName>
    </recommendedName>
</protein>
<feature type="compositionally biased region" description="Basic residues" evidence="1">
    <location>
        <begin position="299"/>
        <end position="312"/>
    </location>
</feature>
<dbReference type="EMBL" id="SGPM01000163">
    <property type="protein sequence ID" value="THH28680.1"/>
    <property type="molecule type" value="Genomic_DNA"/>
</dbReference>
<keyword evidence="5" id="KW-1185">Reference proteome</keyword>
<dbReference type="InterPro" id="IPR040976">
    <property type="entry name" value="Pkinase_fungal"/>
</dbReference>
<organism evidence="4 5">
    <name type="scientific">Antrodiella citrinella</name>
    <dbReference type="NCBI Taxonomy" id="2447956"/>
    <lineage>
        <taxon>Eukaryota</taxon>
        <taxon>Fungi</taxon>
        <taxon>Dikarya</taxon>
        <taxon>Basidiomycota</taxon>
        <taxon>Agaricomycotina</taxon>
        <taxon>Agaricomycetes</taxon>
        <taxon>Polyporales</taxon>
        <taxon>Steccherinaceae</taxon>
        <taxon>Antrodiella</taxon>
    </lineage>
</organism>
<keyword evidence="2" id="KW-0812">Transmembrane</keyword>
<feature type="domain" description="Fungal-type protein kinase" evidence="3">
    <location>
        <begin position="9"/>
        <end position="155"/>
    </location>
</feature>
<reference evidence="4 5" key="1">
    <citation type="submission" date="2019-02" db="EMBL/GenBank/DDBJ databases">
        <title>Genome sequencing of the rare red list fungi Antrodiella citrinella (Flaviporus citrinellus).</title>
        <authorList>
            <person name="Buettner E."/>
            <person name="Kellner H."/>
        </authorList>
    </citation>
    <scope>NUCLEOTIDE SEQUENCE [LARGE SCALE GENOMIC DNA]</scope>
    <source>
        <strain evidence="4 5">DSM 108506</strain>
    </source>
</reference>
<dbReference type="OrthoDB" id="2804258at2759"/>
<sequence>MPLLNERSGLKVLHDARRIYRDISTGNLLWCETGPGEYFCKISDLEYVRRYLVEMKDGEPQHAHKTGTPSFMAVEVQCDRRVFSSTTRFSDIQVVTGDEATLPPLHFVVNNGDAGEGSVNVNAQPNNIPSRVAASPPLHNYLHDIEGIWWIAIWILFYTIPLAVASSTINTASKLPQEAVADELFPDNLHGSSQRTSFFTSFDAIEENIDLLPRDYKPVMLLMIQAHRVLVNMYQQIEDPAFPERIFQHDAFSSIYPQIIFIFGSAARAAREQNAVFISDHRRILKAEEANKKEAAKKDVKKKRGETRKAKAKATSEDVEDGVDDSEPMQLDASRGSSHPATRASKRRRSEPDAIAGPSSKRSKTQGSAGDSAPTRMATRSSSNEKVKRTSTRGKKR</sequence>
<evidence type="ECO:0000313" key="5">
    <source>
        <dbReference type="Proteomes" id="UP000308730"/>
    </source>
</evidence>
<feature type="region of interest" description="Disordered" evidence="1">
    <location>
        <begin position="289"/>
        <end position="397"/>
    </location>
</feature>
<evidence type="ECO:0000313" key="4">
    <source>
        <dbReference type="EMBL" id="THH28680.1"/>
    </source>
</evidence>
<dbReference type="Proteomes" id="UP000308730">
    <property type="component" value="Unassembled WGS sequence"/>
</dbReference>
<dbReference type="SUPFAM" id="SSF56112">
    <property type="entry name" value="Protein kinase-like (PK-like)"/>
    <property type="match status" value="1"/>
</dbReference>
<dbReference type="Pfam" id="PF17667">
    <property type="entry name" value="Pkinase_fungal"/>
    <property type="match status" value="1"/>
</dbReference>
<dbReference type="AlphaFoldDB" id="A0A4S4MZ41"/>
<name>A0A4S4MZ41_9APHY</name>